<keyword evidence="8" id="KW-0342">GTP-binding</keyword>
<proteinExistence type="inferred from homology"/>
<dbReference type="KEGG" id="ccac:CcaHIS019_0403320"/>
<dbReference type="Pfam" id="PF01873">
    <property type="entry name" value="eIF-5_eIF-2B"/>
    <property type="match status" value="1"/>
</dbReference>
<dbReference type="GO" id="GO:0004815">
    <property type="term" value="F:aspartate-tRNA ligase activity"/>
    <property type="evidence" value="ECO:0007669"/>
    <property type="project" value="TreeGrafter"/>
</dbReference>
<evidence type="ECO:0000313" key="14">
    <source>
        <dbReference type="Proteomes" id="UP001233271"/>
    </source>
</evidence>
<dbReference type="GO" id="GO:0006422">
    <property type="term" value="P:aspartyl-tRNA aminoacylation"/>
    <property type="evidence" value="ECO:0007669"/>
    <property type="project" value="TreeGrafter"/>
</dbReference>
<dbReference type="InterPro" id="IPR012340">
    <property type="entry name" value="NA-bd_OB-fold"/>
</dbReference>
<dbReference type="InterPro" id="IPR016190">
    <property type="entry name" value="Transl_init_fac_IF2/IF5_Zn-bd"/>
</dbReference>
<gene>
    <name evidence="13" type="primary">MSD1</name>
    <name evidence="13" type="ORF">CcaverHIS019_0403320</name>
</gene>
<feature type="region of interest" description="Disordered" evidence="10">
    <location>
        <begin position="904"/>
        <end position="950"/>
    </location>
</feature>
<dbReference type="GeneID" id="85495382"/>
<keyword evidence="3" id="KW-0396">Initiation factor</keyword>
<accession>A0AA48L3Y5</accession>
<dbReference type="SUPFAM" id="SSF75689">
    <property type="entry name" value="Zinc-binding domain of translation initiation factor 2 beta"/>
    <property type="match status" value="1"/>
</dbReference>
<dbReference type="Pfam" id="PF00152">
    <property type="entry name" value="tRNA-synt_2"/>
    <property type="match status" value="1"/>
</dbReference>
<dbReference type="CDD" id="cd11561">
    <property type="entry name" value="W2_eIF5"/>
    <property type="match status" value="1"/>
</dbReference>
<dbReference type="GO" id="GO:0003676">
    <property type="term" value="F:nucleic acid binding"/>
    <property type="evidence" value="ECO:0007669"/>
    <property type="project" value="InterPro"/>
</dbReference>
<dbReference type="EMBL" id="AP028215">
    <property type="protein sequence ID" value="BEI91512.1"/>
    <property type="molecule type" value="Genomic_DNA"/>
</dbReference>
<evidence type="ECO:0000259" key="11">
    <source>
        <dbReference type="PROSITE" id="PS50862"/>
    </source>
</evidence>
<dbReference type="FunFam" id="3.30.30.170:FF:000002">
    <property type="entry name" value="Eukaryotic translation initiation factor 5"/>
    <property type="match status" value="1"/>
</dbReference>
<dbReference type="Gene3D" id="1.25.40.180">
    <property type="match status" value="1"/>
</dbReference>
<dbReference type="NCBIfam" id="NF001750">
    <property type="entry name" value="PRK00476.1"/>
    <property type="match status" value="1"/>
</dbReference>
<evidence type="ECO:0000313" key="13">
    <source>
        <dbReference type="EMBL" id="BEI91512.1"/>
    </source>
</evidence>
<feature type="region of interest" description="Disordered" evidence="10">
    <location>
        <begin position="664"/>
        <end position="684"/>
    </location>
</feature>
<dbReference type="InterPro" id="IPR004364">
    <property type="entry name" value="Aa-tRNA-synt_II"/>
</dbReference>
<dbReference type="InterPro" id="IPR004524">
    <property type="entry name" value="Asp-tRNA-ligase_1"/>
</dbReference>
<sequence>MLARAVARRALCASPILRTARTARPLVRLNSTAPSTGKIAPLAIPPDALRAHSGPRERVTHDPADLSPQVAGTDVVLAGWLHASRRANKNVSFFNLRTQRGMVQLVARGDLATEMLEWPLESVLQVSGTVVARSAKALPPNVEQASDAVEVDVSSATLLNPAGELPFLPNRPPLANEDLRAEYRFLDLRRNALAKNLRLRSDVAHLTRNYLHNKGFTEVETPMLVNSSPEGAREFLVPTRGKEPSFYALPQSPQQAKQLLVAGGAVDRYYQIARCFRDEDGRKDRQPEFTQIDLEMAFVEGAGEGTWGIGGGEVREVVEGLMRLVWNKIKGYEIPADGFKVMPYDVAMDVYGSDKPDTRFEMYTLPVGYYPTMSDESLDKILMDQSPSTVEWMVTPKTWAESVDVAKVGNDNPYVDYVRITPENQYSWTKDSVLTLPMGLTLDSSLPGGAQPGDVVWVSRRPKIPEGGWTPLGRLRVQLYDELVMKGTVKPPTEPHFLWVTQFPLFTKADEDKAFLAKGRWASSHHPFTSPVAGDLPSLESGDVERVRGQHYDLVLNGSEVGGGSVRIHDPELQKYVMKEVLKLDEEEMGRFAHLLRALECGAPPHGGIAIGFDRLIALLADTPSIRDVIAFPKTGTGADPVFRSPSASSDDVLGEYGLRSIKEKEGDKDKVQEDNGRWNMAEESDDPVVKRLGELPSRFLDEHKFPGLQRQDRVLPNSSFEERHTVLPYHASSCSTLFFAFAIPTLRYREYARQQLPNMATVNIRRDVDDKFYRYKMPVLLTKIEGRGNGIKTVVPNMEDVARALNRPPSYPTKFFGTELGAQTTMANDRYIVNGAHQADRLRELLDAFIDKFVLCASCKNPETELVITGRGNNEDIHRDCKACGAHTGIDMRHRLTTFILKNPPKKDKKKGKKGMTAEANVGGPVVFDEKEGSNEDDSANGTPPVPTEGTDIDAMLGRGGDPILVNPDALAKKVKNLEIDEDEEDEDSPFYQLRVWLSENPAPSDAEVVAKLKELDIVTKHKALVEIGHKLFTSENVAQEIEERASLLNALITSEKHQKSFLGGLERLVALDPNADELIANGVVSRMLMAAYQDDVLDEEVCINFGTHVSKKYVSKEQSKKVRKAADSFLKWLEEADSDSDDE</sequence>
<evidence type="ECO:0000256" key="8">
    <source>
        <dbReference type="ARBA" id="ARBA00023134"/>
    </source>
</evidence>
<evidence type="ECO:0000256" key="10">
    <source>
        <dbReference type="SAM" id="MobiDB-lite"/>
    </source>
</evidence>
<dbReference type="Gene3D" id="3.30.1360.30">
    <property type="entry name" value="GAD-like domain"/>
    <property type="match status" value="1"/>
</dbReference>
<protein>
    <recommendedName>
        <fullName evidence="15">Aminoacyl-transfer RNA synthetases class-II family profile domain-containing protein</fullName>
    </recommendedName>
</protein>
<dbReference type="PANTHER" id="PTHR22594:SF5">
    <property type="entry name" value="ASPARTATE--TRNA LIGASE, MITOCHONDRIAL"/>
    <property type="match status" value="1"/>
</dbReference>
<comment type="similarity">
    <text evidence="2">Belongs to the eIF-2-beta/eIF-5 family.</text>
</comment>
<comment type="similarity">
    <text evidence="1">Belongs to the class-II aminoacyl-tRNA synthetase family. Type 1 subfamily.</text>
</comment>
<keyword evidence="14" id="KW-1185">Reference proteome</keyword>
<evidence type="ECO:0000256" key="7">
    <source>
        <dbReference type="ARBA" id="ARBA00022917"/>
    </source>
</evidence>
<dbReference type="InterPro" id="IPR002312">
    <property type="entry name" value="Asp/Asn-tRNA-synth_IIb"/>
</dbReference>
<dbReference type="Gene3D" id="3.30.930.10">
    <property type="entry name" value="Bira Bifunctional Protein, Domain 2"/>
    <property type="match status" value="1"/>
</dbReference>
<feature type="domain" description="Aminoacyl-transfer RNA synthetases class-II family profile" evidence="11">
    <location>
        <begin position="197"/>
        <end position="633"/>
    </location>
</feature>
<name>A0AA48L3Y5_9TREE</name>
<keyword evidence="7" id="KW-0648">Protein biosynthesis</keyword>
<dbReference type="InterPro" id="IPR003307">
    <property type="entry name" value="W2_domain"/>
</dbReference>
<dbReference type="SUPFAM" id="SSF48371">
    <property type="entry name" value="ARM repeat"/>
    <property type="match status" value="1"/>
</dbReference>
<keyword evidence="9" id="KW-0030">Aminoacyl-tRNA synthetase</keyword>
<organism evidence="13 14">
    <name type="scientific">Cutaneotrichosporon cavernicola</name>
    <dbReference type="NCBI Taxonomy" id="279322"/>
    <lineage>
        <taxon>Eukaryota</taxon>
        <taxon>Fungi</taxon>
        <taxon>Dikarya</taxon>
        <taxon>Basidiomycota</taxon>
        <taxon>Agaricomycotina</taxon>
        <taxon>Tremellomycetes</taxon>
        <taxon>Trichosporonales</taxon>
        <taxon>Trichosporonaceae</taxon>
        <taxon>Cutaneotrichosporon</taxon>
    </lineage>
</organism>
<dbReference type="InterPro" id="IPR004115">
    <property type="entry name" value="GAD-like_sf"/>
</dbReference>
<dbReference type="HAMAP" id="MF_00044">
    <property type="entry name" value="Asp_tRNA_synth_type1"/>
    <property type="match status" value="1"/>
</dbReference>
<dbReference type="Pfam" id="PF02020">
    <property type="entry name" value="W2"/>
    <property type="match status" value="1"/>
</dbReference>
<dbReference type="PANTHER" id="PTHR22594">
    <property type="entry name" value="ASPARTYL/LYSYL-TRNA SYNTHETASE"/>
    <property type="match status" value="1"/>
</dbReference>
<keyword evidence="4" id="KW-0436">Ligase</keyword>
<dbReference type="AlphaFoldDB" id="A0AA48L3Y5"/>
<reference evidence="13" key="1">
    <citation type="journal article" date="2023" name="BMC Genomics">
        <title>Chromosome-level genome assemblies of Cutaneotrichosporon spp. (Trichosporonales, Basidiomycota) reveal imbalanced evolution between nucleotide sequences and chromosome synteny.</title>
        <authorList>
            <person name="Kobayashi Y."/>
            <person name="Kayamori A."/>
            <person name="Aoki K."/>
            <person name="Shiwa Y."/>
            <person name="Matsutani M."/>
            <person name="Fujita N."/>
            <person name="Sugita T."/>
            <person name="Iwasaki W."/>
            <person name="Tanaka N."/>
            <person name="Takashima M."/>
        </authorList>
    </citation>
    <scope>NUCLEOTIDE SEQUENCE</scope>
    <source>
        <strain evidence="13">HIS019</strain>
    </source>
</reference>
<evidence type="ECO:0000256" key="2">
    <source>
        <dbReference type="ARBA" id="ARBA00010397"/>
    </source>
</evidence>
<dbReference type="SUPFAM" id="SSF100966">
    <property type="entry name" value="Translation initiation factor 2 beta, aIF2beta, N-terminal domain"/>
    <property type="match status" value="1"/>
</dbReference>
<dbReference type="InterPro" id="IPR004365">
    <property type="entry name" value="NA-bd_OB_tRNA"/>
</dbReference>
<evidence type="ECO:0000256" key="6">
    <source>
        <dbReference type="ARBA" id="ARBA00022840"/>
    </source>
</evidence>
<dbReference type="Gene3D" id="2.20.25.350">
    <property type="match status" value="1"/>
</dbReference>
<evidence type="ECO:0000259" key="12">
    <source>
        <dbReference type="PROSITE" id="PS51363"/>
    </source>
</evidence>
<dbReference type="SMART" id="SM00653">
    <property type="entry name" value="eIF2B_5"/>
    <property type="match status" value="1"/>
</dbReference>
<evidence type="ECO:0000256" key="1">
    <source>
        <dbReference type="ARBA" id="ARBA00006303"/>
    </source>
</evidence>
<dbReference type="PROSITE" id="PS51363">
    <property type="entry name" value="W2"/>
    <property type="match status" value="1"/>
</dbReference>
<dbReference type="GO" id="GO:0005525">
    <property type="term" value="F:GTP binding"/>
    <property type="evidence" value="ECO:0007669"/>
    <property type="project" value="UniProtKB-KW"/>
</dbReference>
<dbReference type="SUPFAM" id="SSF50249">
    <property type="entry name" value="Nucleic acid-binding proteins"/>
    <property type="match status" value="1"/>
</dbReference>
<dbReference type="Gene3D" id="2.40.50.140">
    <property type="entry name" value="Nucleic acid-binding proteins"/>
    <property type="match status" value="1"/>
</dbReference>
<dbReference type="NCBIfam" id="TIGR00459">
    <property type="entry name" value="aspS_bact"/>
    <property type="match status" value="1"/>
</dbReference>
<keyword evidence="5" id="KW-0547">Nucleotide-binding</keyword>
<evidence type="ECO:0008006" key="15">
    <source>
        <dbReference type="Google" id="ProtNLM"/>
    </source>
</evidence>
<dbReference type="PRINTS" id="PR01042">
    <property type="entry name" value="TRNASYNTHASP"/>
</dbReference>
<dbReference type="FunFam" id="2.20.25.350:FF:000001">
    <property type="entry name" value="Eukaryotic translation initiation factor 5"/>
    <property type="match status" value="1"/>
</dbReference>
<evidence type="ECO:0000256" key="9">
    <source>
        <dbReference type="ARBA" id="ARBA00023146"/>
    </source>
</evidence>
<evidence type="ECO:0000256" key="4">
    <source>
        <dbReference type="ARBA" id="ARBA00022598"/>
    </source>
</evidence>
<feature type="compositionally biased region" description="Basic and acidic residues" evidence="10">
    <location>
        <begin position="664"/>
        <end position="677"/>
    </location>
</feature>
<dbReference type="InterPro" id="IPR002735">
    <property type="entry name" value="Transl_init_fac_IF2/IF5_dom"/>
</dbReference>
<dbReference type="GO" id="GO:0005524">
    <property type="term" value="F:ATP binding"/>
    <property type="evidence" value="ECO:0007669"/>
    <property type="project" value="UniProtKB-KW"/>
</dbReference>
<dbReference type="Proteomes" id="UP001233271">
    <property type="component" value="Chromosome 4"/>
</dbReference>
<dbReference type="SMART" id="SM00515">
    <property type="entry name" value="eIF5C"/>
    <property type="match status" value="1"/>
</dbReference>
<dbReference type="Pfam" id="PF01336">
    <property type="entry name" value="tRNA_anti-codon"/>
    <property type="match status" value="1"/>
</dbReference>
<dbReference type="Gene3D" id="3.30.30.170">
    <property type="match status" value="1"/>
</dbReference>
<evidence type="ECO:0000256" key="3">
    <source>
        <dbReference type="ARBA" id="ARBA00022540"/>
    </source>
</evidence>
<feature type="domain" description="W2" evidence="12">
    <location>
        <begin position="982"/>
        <end position="1145"/>
    </location>
</feature>
<dbReference type="InterPro" id="IPR016024">
    <property type="entry name" value="ARM-type_fold"/>
</dbReference>
<dbReference type="SUPFAM" id="SSF55681">
    <property type="entry name" value="Class II aaRS and biotin synthetases"/>
    <property type="match status" value="1"/>
</dbReference>
<dbReference type="InterPro" id="IPR045864">
    <property type="entry name" value="aa-tRNA-synth_II/BPL/LPL"/>
</dbReference>
<keyword evidence="6" id="KW-0067">ATP-binding</keyword>
<dbReference type="PROSITE" id="PS50862">
    <property type="entry name" value="AA_TRNA_LIGASE_II"/>
    <property type="match status" value="1"/>
</dbReference>
<dbReference type="GO" id="GO:0005739">
    <property type="term" value="C:mitochondrion"/>
    <property type="evidence" value="ECO:0007669"/>
    <property type="project" value="TreeGrafter"/>
</dbReference>
<dbReference type="InterPro" id="IPR006195">
    <property type="entry name" value="aa-tRNA-synth_II"/>
</dbReference>
<dbReference type="RefSeq" id="XP_060456777.1">
    <property type="nucleotide sequence ID" value="XM_060600155.1"/>
</dbReference>
<evidence type="ECO:0000256" key="5">
    <source>
        <dbReference type="ARBA" id="ARBA00022741"/>
    </source>
</evidence>
<dbReference type="InterPro" id="IPR016189">
    <property type="entry name" value="Transl_init_fac_IF2/IF5_N"/>
</dbReference>
<dbReference type="GO" id="GO:0003743">
    <property type="term" value="F:translation initiation factor activity"/>
    <property type="evidence" value="ECO:0007669"/>
    <property type="project" value="UniProtKB-KW"/>
</dbReference>